<comment type="similarity">
    <text evidence="1">Belongs to the DEAD box helicase family. DEAH subfamily.</text>
</comment>
<keyword evidence="7" id="KW-0067">ATP-binding</keyword>
<protein>
    <recommendedName>
        <fullName evidence="2">RNA helicase</fullName>
        <ecNumber evidence="2">3.6.4.13</ecNumber>
    </recommendedName>
</protein>
<evidence type="ECO:0000313" key="13">
    <source>
        <dbReference type="Proteomes" id="UP000326924"/>
    </source>
</evidence>
<dbReference type="Pfam" id="PF00271">
    <property type="entry name" value="Helicase_C"/>
    <property type="match status" value="1"/>
</dbReference>
<dbReference type="PANTHER" id="PTHR18934:SF136">
    <property type="entry name" value="ATP-DEPENDENT RNA HELICASE DHX35-RELATED"/>
    <property type="match status" value="1"/>
</dbReference>
<evidence type="ECO:0000256" key="1">
    <source>
        <dbReference type="ARBA" id="ARBA00008792"/>
    </source>
</evidence>
<name>A0A5J5EU41_9PEZI</name>
<keyword evidence="6" id="KW-0347">Helicase</keyword>
<evidence type="ECO:0000259" key="11">
    <source>
        <dbReference type="PROSITE" id="PS51194"/>
    </source>
</evidence>
<dbReference type="PROSITE" id="PS51192">
    <property type="entry name" value="HELICASE_ATP_BIND_1"/>
    <property type="match status" value="1"/>
</dbReference>
<evidence type="ECO:0000256" key="3">
    <source>
        <dbReference type="ARBA" id="ARBA00022664"/>
    </source>
</evidence>
<dbReference type="PANTHER" id="PTHR18934">
    <property type="entry name" value="ATP-DEPENDENT RNA HELICASE"/>
    <property type="match status" value="1"/>
</dbReference>
<dbReference type="GO" id="GO:0016787">
    <property type="term" value="F:hydrolase activity"/>
    <property type="evidence" value="ECO:0007669"/>
    <property type="project" value="UniProtKB-KW"/>
</dbReference>
<dbReference type="Pfam" id="PF04408">
    <property type="entry name" value="WHD_HA2"/>
    <property type="match status" value="1"/>
</dbReference>
<dbReference type="FunFam" id="3.40.50.300:FF:000007">
    <property type="entry name" value="Pre-mRNA-splicing factor ATP-dependent RNA helicase"/>
    <property type="match status" value="1"/>
</dbReference>
<dbReference type="InParanoid" id="A0A5J5EU41"/>
<reference evidence="12 13" key="1">
    <citation type="submission" date="2019-09" db="EMBL/GenBank/DDBJ databases">
        <title>Draft genome of the ectomycorrhizal ascomycete Sphaerosporella brunnea.</title>
        <authorList>
            <consortium name="DOE Joint Genome Institute"/>
            <person name="Benucci G.M."/>
            <person name="Marozzi G."/>
            <person name="Antonielli L."/>
            <person name="Sanchez S."/>
            <person name="Marco P."/>
            <person name="Wang X."/>
            <person name="Falini L.B."/>
            <person name="Barry K."/>
            <person name="Haridas S."/>
            <person name="Lipzen A."/>
            <person name="Labutti K."/>
            <person name="Grigoriev I.V."/>
            <person name="Murat C."/>
            <person name="Martin F."/>
            <person name="Albertini E."/>
            <person name="Donnini D."/>
            <person name="Bonito G."/>
        </authorList>
    </citation>
    <scope>NUCLEOTIDE SEQUENCE [LARGE SCALE GENOMIC DNA]</scope>
    <source>
        <strain evidence="12 13">Sb_GMNB300</strain>
    </source>
</reference>
<dbReference type="InterPro" id="IPR007502">
    <property type="entry name" value="Helicase-assoc_dom"/>
</dbReference>
<dbReference type="Pfam" id="PF07717">
    <property type="entry name" value="OB_NTP_bind"/>
    <property type="match status" value="1"/>
</dbReference>
<keyword evidence="4" id="KW-0547">Nucleotide-binding</keyword>
<dbReference type="GO" id="GO:0006397">
    <property type="term" value="P:mRNA processing"/>
    <property type="evidence" value="ECO:0007669"/>
    <property type="project" value="UniProtKB-KW"/>
</dbReference>
<dbReference type="Pfam" id="PF00270">
    <property type="entry name" value="DEAD"/>
    <property type="match status" value="1"/>
</dbReference>
<dbReference type="SMART" id="SM00847">
    <property type="entry name" value="HA2"/>
    <property type="match status" value="1"/>
</dbReference>
<gene>
    <name evidence="12" type="ORF">FN846DRAFT_908189</name>
</gene>
<dbReference type="AlphaFoldDB" id="A0A5J5EU41"/>
<keyword evidence="3" id="KW-0507">mRNA processing</keyword>
<dbReference type="SMART" id="SM00490">
    <property type="entry name" value="HELICc"/>
    <property type="match status" value="1"/>
</dbReference>
<dbReference type="InterPro" id="IPR011709">
    <property type="entry name" value="DEAD-box_helicase_OB_fold"/>
</dbReference>
<evidence type="ECO:0000259" key="10">
    <source>
        <dbReference type="PROSITE" id="PS51192"/>
    </source>
</evidence>
<feature type="domain" description="Helicase ATP-binding" evidence="10">
    <location>
        <begin position="38"/>
        <end position="204"/>
    </location>
</feature>
<evidence type="ECO:0000256" key="5">
    <source>
        <dbReference type="ARBA" id="ARBA00022801"/>
    </source>
</evidence>
<dbReference type="SUPFAM" id="SSF52540">
    <property type="entry name" value="P-loop containing nucleoside triphosphate hydrolases"/>
    <property type="match status" value="1"/>
</dbReference>
<feature type="domain" description="Helicase C-terminal" evidence="11">
    <location>
        <begin position="234"/>
        <end position="406"/>
    </location>
</feature>
<keyword evidence="13" id="KW-1185">Reference proteome</keyword>
<keyword evidence="8" id="KW-0508">mRNA splicing</keyword>
<accession>A0A5J5EU41</accession>
<evidence type="ECO:0000313" key="12">
    <source>
        <dbReference type="EMBL" id="KAA8903152.1"/>
    </source>
</evidence>
<sequence>MASLDRLTEAEEFIPSGAPGFYRPSTSLPIAAHKRSLLYAVSTYPVTILIGETGSGKTTQLPQYLHSCGGAFTRDGKMVACTQPRRVAATTVALRVAEEMGVAVGDEVGYSIRFEDMTGPQTRVKYMTDGMLLREALVDPLLSRYSVIMVDEAHERSLSTDILLGVLKKIRKKRKDLRLVISSATLQAEEFLRFFAEGEEGVATIVGVEGRHFPVDCLYLEEPTEDYVEKAVQTVFDIHLKEGEGDILVFLTGREEIERAVRTITERSSDLHPRAPQLLPLPLYAGLSLAQQLAVFDPAPENHRKVILSTNIAEASVTIDGIAFVIDSGFAKLRCYNPSTGISTLTAIPISKASATQRAGRAGRTRPGKCYRLYTEKAHSSLGDVAVAEIQRSDLAGTILQLKALGIDNIARFDFVAAPPAELVVRALELLYSLGALDEYARLTRPLGLQMAELPLDPMLSRTLLASVSLGCFSQMLSIAAMTTVQNVFITHADSSSSSENKKRLFAVDEGDHLTLLNVYTAFTTRGKRSSAWCRDHSLNYKALTRAVSVRQQLWRYLLRFFPDLESTSCDAASAETIRKCLVSGYFAHAAQMRADGTFRLVGGGETQLWAHPSSVLFNRKAEWVVFHEIVETGKKTYIRDLTKVEKEWLLQCAPEYYKVNEGRRE</sequence>
<proteinExistence type="inferred from homology"/>
<dbReference type="FunFam" id="3.40.50.300:FF:000578">
    <property type="entry name" value="probable ATP-dependent RNA helicase DHX35"/>
    <property type="match status" value="1"/>
</dbReference>
<dbReference type="InterPro" id="IPR002464">
    <property type="entry name" value="DNA/RNA_helicase_DEAH_CS"/>
</dbReference>
<dbReference type="PROSITE" id="PS00690">
    <property type="entry name" value="DEAH_ATP_HELICASE"/>
    <property type="match status" value="1"/>
</dbReference>
<evidence type="ECO:0000256" key="2">
    <source>
        <dbReference type="ARBA" id="ARBA00012552"/>
    </source>
</evidence>
<dbReference type="Pfam" id="PF21010">
    <property type="entry name" value="HA2_C"/>
    <property type="match status" value="1"/>
</dbReference>
<comment type="caution">
    <text evidence="12">The sequence shown here is derived from an EMBL/GenBank/DDBJ whole genome shotgun (WGS) entry which is preliminary data.</text>
</comment>
<dbReference type="InterPro" id="IPR011545">
    <property type="entry name" value="DEAD/DEAH_box_helicase_dom"/>
</dbReference>
<evidence type="ECO:0000256" key="6">
    <source>
        <dbReference type="ARBA" id="ARBA00022806"/>
    </source>
</evidence>
<dbReference type="InterPro" id="IPR048333">
    <property type="entry name" value="HA2_WH"/>
</dbReference>
<keyword evidence="5 12" id="KW-0378">Hydrolase</keyword>
<dbReference type="CDD" id="cd18791">
    <property type="entry name" value="SF2_C_RHA"/>
    <property type="match status" value="1"/>
</dbReference>
<dbReference type="InterPro" id="IPR001650">
    <property type="entry name" value="Helicase_C-like"/>
</dbReference>
<organism evidence="12 13">
    <name type="scientific">Sphaerosporella brunnea</name>
    <dbReference type="NCBI Taxonomy" id="1250544"/>
    <lineage>
        <taxon>Eukaryota</taxon>
        <taxon>Fungi</taxon>
        <taxon>Dikarya</taxon>
        <taxon>Ascomycota</taxon>
        <taxon>Pezizomycotina</taxon>
        <taxon>Pezizomycetes</taxon>
        <taxon>Pezizales</taxon>
        <taxon>Pyronemataceae</taxon>
        <taxon>Sphaerosporella</taxon>
    </lineage>
</organism>
<dbReference type="OrthoDB" id="10253254at2759"/>
<dbReference type="GO" id="GO:0008380">
    <property type="term" value="P:RNA splicing"/>
    <property type="evidence" value="ECO:0007669"/>
    <property type="project" value="UniProtKB-KW"/>
</dbReference>
<dbReference type="EMBL" id="VXIS01000121">
    <property type="protein sequence ID" value="KAA8903152.1"/>
    <property type="molecule type" value="Genomic_DNA"/>
</dbReference>
<dbReference type="InterPro" id="IPR014001">
    <property type="entry name" value="Helicase_ATP-bd"/>
</dbReference>
<dbReference type="Proteomes" id="UP000326924">
    <property type="component" value="Unassembled WGS sequence"/>
</dbReference>
<evidence type="ECO:0000256" key="4">
    <source>
        <dbReference type="ARBA" id="ARBA00022741"/>
    </source>
</evidence>
<dbReference type="Gene3D" id="3.40.50.300">
    <property type="entry name" value="P-loop containing nucleotide triphosphate hydrolases"/>
    <property type="match status" value="2"/>
</dbReference>
<dbReference type="Gene3D" id="1.20.120.1080">
    <property type="match status" value="1"/>
</dbReference>
<dbReference type="EC" id="3.6.4.13" evidence="2"/>
<comment type="catalytic activity">
    <reaction evidence="9">
        <text>ATP + H2O = ADP + phosphate + H(+)</text>
        <dbReference type="Rhea" id="RHEA:13065"/>
        <dbReference type="ChEBI" id="CHEBI:15377"/>
        <dbReference type="ChEBI" id="CHEBI:15378"/>
        <dbReference type="ChEBI" id="CHEBI:30616"/>
        <dbReference type="ChEBI" id="CHEBI:43474"/>
        <dbReference type="ChEBI" id="CHEBI:456216"/>
        <dbReference type="EC" id="3.6.4.13"/>
    </reaction>
</comment>
<dbReference type="SMART" id="SM00487">
    <property type="entry name" value="DEXDc"/>
    <property type="match status" value="1"/>
</dbReference>
<dbReference type="GO" id="GO:0071013">
    <property type="term" value="C:catalytic step 2 spliceosome"/>
    <property type="evidence" value="ECO:0007669"/>
    <property type="project" value="TreeGrafter"/>
</dbReference>
<dbReference type="GO" id="GO:0003723">
    <property type="term" value="F:RNA binding"/>
    <property type="evidence" value="ECO:0007669"/>
    <property type="project" value="TreeGrafter"/>
</dbReference>
<dbReference type="PROSITE" id="PS51194">
    <property type="entry name" value="HELICASE_CTER"/>
    <property type="match status" value="1"/>
</dbReference>
<evidence type="ECO:0000256" key="9">
    <source>
        <dbReference type="ARBA" id="ARBA00047984"/>
    </source>
</evidence>
<dbReference type="GO" id="GO:0005524">
    <property type="term" value="F:ATP binding"/>
    <property type="evidence" value="ECO:0007669"/>
    <property type="project" value="UniProtKB-KW"/>
</dbReference>
<dbReference type="GO" id="GO:0003724">
    <property type="term" value="F:RNA helicase activity"/>
    <property type="evidence" value="ECO:0007669"/>
    <property type="project" value="UniProtKB-EC"/>
</dbReference>
<evidence type="ECO:0000256" key="7">
    <source>
        <dbReference type="ARBA" id="ARBA00022840"/>
    </source>
</evidence>
<evidence type="ECO:0000256" key="8">
    <source>
        <dbReference type="ARBA" id="ARBA00023187"/>
    </source>
</evidence>
<dbReference type="InterPro" id="IPR027417">
    <property type="entry name" value="P-loop_NTPase"/>
</dbReference>